<feature type="compositionally biased region" description="Basic and acidic residues" evidence="1">
    <location>
        <begin position="207"/>
        <end position="222"/>
    </location>
</feature>
<dbReference type="SUPFAM" id="SSF55469">
    <property type="entry name" value="FMN-dependent nitroreductase-like"/>
    <property type="match status" value="2"/>
</dbReference>
<dbReference type="Gene3D" id="3.40.109.10">
    <property type="entry name" value="NADH Oxidase"/>
    <property type="match status" value="1"/>
</dbReference>
<dbReference type="InterPro" id="IPR000415">
    <property type="entry name" value="Nitroreductase-like"/>
</dbReference>
<dbReference type="Proteomes" id="UP000619293">
    <property type="component" value="Unassembled WGS sequence"/>
</dbReference>
<evidence type="ECO:0000313" key="3">
    <source>
        <dbReference type="Proteomes" id="UP000619293"/>
    </source>
</evidence>
<protein>
    <submittedName>
        <fullName evidence="2">NAD(P)H nitroreductase</fullName>
    </submittedName>
</protein>
<keyword evidence="3" id="KW-1185">Reference proteome</keyword>
<name>A0A8J3K7F4_9ACTN</name>
<dbReference type="InterPro" id="IPR050627">
    <property type="entry name" value="Nitroreductase/BluB"/>
</dbReference>
<dbReference type="PANTHER" id="PTHR23026:SF123">
    <property type="entry name" value="NAD(P)H NITROREDUCTASE RV3131-RELATED"/>
    <property type="match status" value="1"/>
</dbReference>
<dbReference type="NCBIfam" id="NF047509">
    <property type="entry name" value="Rv3131_FMN_oxido"/>
    <property type="match status" value="1"/>
</dbReference>
<dbReference type="GO" id="GO:0016491">
    <property type="term" value="F:oxidoreductase activity"/>
    <property type="evidence" value="ECO:0007669"/>
    <property type="project" value="InterPro"/>
</dbReference>
<proteinExistence type="predicted"/>
<dbReference type="EMBL" id="BONG01000078">
    <property type="protein sequence ID" value="GIF93983.1"/>
    <property type="molecule type" value="Genomic_DNA"/>
</dbReference>
<dbReference type="RefSeq" id="WP_191843436.1">
    <property type="nucleotide sequence ID" value="NZ_BAAALB010000042.1"/>
</dbReference>
<accession>A0A8J3K7F4</accession>
<dbReference type="PANTHER" id="PTHR23026">
    <property type="entry name" value="NADPH NITROREDUCTASE"/>
    <property type="match status" value="1"/>
</dbReference>
<feature type="region of interest" description="Disordered" evidence="1">
    <location>
        <begin position="191"/>
        <end position="228"/>
    </location>
</feature>
<evidence type="ECO:0000256" key="1">
    <source>
        <dbReference type="SAM" id="MobiDB-lite"/>
    </source>
</evidence>
<organism evidence="2 3">
    <name type="scientific">Catellatospora chokoriensis</name>
    <dbReference type="NCBI Taxonomy" id="310353"/>
    <lineage>
        <taxon>Bacteria</taxon>
        <taxon>Bacillati</taxon>
        <taxon>Actinomycetota</taxon>
        <taxon>Actinomycetes</taxon>
        <taxon>Micromonosporales</taxon>
        <taxon>Micromonosporaceae</taxon>
        <taxon>Catellatospora</taxon>
    </lineage>
</organism>
<evidence type="ECO:0000313" key="2">
    <source>
        <dbReference type="EMBL" id="GIF93983.1"/>
    </source>
</evidence>
<gene>
    <name evidence="2" type="ORF">Cch02nite_74270</name>
</gene>
<comment type="caution">
    <text evidence="2">The sequence shown here is derived from an EMBL/GenBank/DDBJ whole genome shotgun (WGS) entry which is preliminary data.</text>
</comment>
<reference evidence="2 3" key="1">
    <citation type="submission" date="2021-01" db="EMBL/GenBank/DDBJ databases">
        <title>Whole genome shotgun sequence of Catellatospora chokoriensis NBRC 107358.</title>
        <authorList>
            <person name="Komaki H."/>
            <person name="Tamura T."/>
        </authorList>
    </citation>
    <scope>NUCLEOTIDE SEQUENCE [LARGE SCALE GENOMIC DNA]</scope>
    <source>
        <strain evidence="2 3">NBRC 107358</strain>
    </source>
</reference>
<dbReference type="AlphaFoldDB" id="A0A8J3K7F4"/>
<sequence length="334" mass="35873">MTTPTGEHRRPAAAAYAAAADTARRAPSIHNTQPWHWQVHPHRLDLYADTTRALPGTDPGERMLLVSCGAALHHAQVALHAEGYDVAVRPLPEPARPEHLATITITGAIPVTAAAMRLVQAVQLRHTDRRPTVDVPVTAEQVDELRRIADAVGVPLHRLTADQVTDLVVAVSHAEDAAAAEPVLQAETHLWTGPSRPAGTGLPPEVIPDRRPETDVGERDFGTRGTLAVGGGHDKASTYVVLFGSDDDRAAWLRAGQALSAIWLHATMQGLAVLPFSQVIEIDGTRAMMRRILSNLACPYLVLRLGVADPEHALPGHTPRLPFDATATIDDTAR</sequence>